<keyword evidence="3" id="KW-1185">Reference proteome</keyword>
<name>A0A1M4XUJ1_9FLAO</name>
<dbReference type="Pfam" id="PF04306">
    <property type="entry name" value="DUF456"/>
    <property type="match status" value="1"/>
</dbReference>
<evidence type="ECO:0008006" key="4">
    <source>
        <dbReference type="Google" id="ProtNLM"/>
    </source>
</evidence>
<evidence type="ECO:0000313" key="2">
    <source>
        <dbReference type="EMBL" id="SHE97060.1"/>
    </source>
</evidence>
<evidence type="ECO:0000256" key="1">
    <source>
        <dbReference type="SAM" id="Phobius"/>
    </source>
</evidence>
<proteinExistence type="predicted"/>
<dbReference type="AlphaFoldDB" id="A0A1M4XUJ1"/>
<dbReference type="EMBL" id="FQTW01000010">
    <property type="protein sequence ID" value="SHE97060.1"/>
    <property type="molecule type" value="Genomic_DNA"/>
</dbReference>
<keyword evidence="1" id="KW-0472">Membrane</keyword>
<accession>A0A1M4XUJ1</accession>
<dbReference type="RefSeq" id="WP_073193609.1">
    <property type="nucleotide sequence ID" value="NZ_FQTW01000010.1"/>
</dbReference>
<feature type="transmembrane region" description="Helical" evidence="1">
    <location>
        <begin position="48"/>
        <end position="68"/>
    </location>
</feature>
<evidence type="ECO:0000313" key="3">
    <source>
        <dbReference type="Proteomes" id="UP000184462"/>
    </source>
</evidence>
<feature type="transmembrane region" description="Helical" evidence="1">
    <location>
        <begin position="132"/>
        <end position="156"/>
    </location>
</feature>
<keyword evidence="1" id="KW-1133">Transmembrane helix</keyword>
<organism evidence="2 3">
    <name type="scientific">Psychroflexus salarius</name>
    <dbReference type="NCBI Taxonomy" id="1155689"/>
    <lineage>
        <taxon>Bacteria</taxon>
        <taxon>Pseudomonadati</taxon>
        <taxon>Bacteroidota</taxon>
        <taxon>Flavobacteriia</taxon>
        <taxon>Flavobacteriales</taxon>
        <taxon>Flavobacteriaceae</taxon>
        <taxon>Psychroflexus</taxon>
    </lineage>
</organism>
<dbReference type="OrthoDB" id="9808460at2"/>
<dbReference type="PANTHER" id="PTHR39165">
    <property type="entry name" value="IG HYPOTHETICAL 17883"/>
    <property type="match status" value="1"/>
</dbReference>
<gene>
    <name evidence="2" type="ORF">SAMN05444278_11068</name>
</gene>
<dbReference type="STRING" id="1155689.SAMN05444278_11068"/>
<dbReference type="PANTHER" id="PTHR39165:SF1">
    <property type="entry name" value="DUF456 DOMAIN-CONTAINING PROTEIN"/>
    <property type="match status" value="1"/>
</dbReference>
<sequence length="166" mass="18118">MSILLISIGFVLCVTGIFGSFLPVLPGPPISWLGLLFLYLAPDIPMNYTVLGITFAIALVIFILDYIIPAYGTKRFGGSKYGIIGTSVGLVIGLLSPIPLGFLIGSFLGAFIGELVFNKRQHQEAFKAATGAFMGFLASTFMKFVCCISFTVFFIYKVIDFRELLF</sequence>
<dbReference type="InterPro" id="IPR007403">
    <property type="entry name" value="DUF456"/>
</dbReference>
<keyword evidence="1" id="KW-0812">Transmembrane</keyword>
<feature type="transmembrane region" description="Helical" evidence="1">
    <location>
        <begin position="88"/>
        <end position="112"/>
    </location>
</feature>
<dbReference type="Proteomes" id="UP000184462">
    <property type="component" value="Unassembled WGS sequence"/>
</dbReference>
<reference evidence="2 3" key="1">
    <citation type="submission" date="2016-11" db="EMBL/GenBank/DDBJ databases">
        <authorList>
            <person name="Jaros S."/>
            <person name="Januszkiewicz K."/>
            <person name="Wedrychowicz H."/>
        </authorList>
    </citation>
    <scope>NUCLEOTIDE SEQUENCE [LARGE SCALE GENOMIC DNA]</scope>
    <source>
        <strain evidence="2 3">DSM 25661</strain>
    </source>
</reference>
<protein>
    <recommendedName>
        <fullName evidence="4">DUF456 domain-containing protein</fullName>
    </recommendedName>
</protein>